<proteinExistence type="predicted"/>
<gene>
    <name evidence="2" type="ORF">EJC49_19830</name>
</gene>
<dbReference type="InterPro" id="IPR051353">
    <property type="entry name" value="Tobamovirus_resist_UPF0261"/>
</dbReference>
<evidence type="ECO:0000313" key="2">
    <source>
        <dbReference type="EMBL" id="RST84636.1"/>
    </source>
</evidence>
<dbReference type="Gene3D" id="3.20.20.70">
    <property type="entry name" value="Aldolase class I"/>
    <property type="match status" value="1"/>
</dbReference>
<name>A0A3S0A5Y5_9HYPH</name>
<keyword evidence="3" id="KW-1185">Reference proteome</keyword>
<sequence>MKPPVRNIGDVARAFQTRLRGRFRLLPKASRSAIRYLQGRERHARRLFPRLWVIMGNLSPLVSQDLHVFARQPAVAPHGGFILAPFLAGVAAPHRELVGLLPLMDVNSAMFASLRQSAPAVGAIAGLMLADPFMRVRDVELALRAAGVGRVANYPTVQLIDGETARAFDSAEVGVAREMQMLSALRDAGVETIGFATTLQTAQTILRQGAMALVLHPGLAMADWRERADAGLRLVRMLPSLRGEGAARLLVYRPHGFGHELDEAIGLADGEARIVD</sequence>
<dbReference type="InterPro" id="IPR015813">
    <property type="entry name" value="Pyrv/PenolPyrv_kinase-like_dom"/>
</dbReference>
<organism evidence="2 3">
    <name type="scientific">Aquibium carbonis</name>
    <dbReference type="NCBI Taxonomy" id="2495581"/>
    <lineage>
        <taxon>Bacteria</taxon>
        <taxon>Pseudomonadati</taxon>
        <taxon>Pseudomonadota</taxon>
        <taxon>Alphaproteobacteria</taxon>
        <taxon>Hyphomicrobiales</taxon>
        <taxon>Phyllobacteriaceae</taxon>
        <taxon>Aquibium</taxon>
    </lineage>
</organism>
<accession>A0A3S0A5Y5</accession>
<dbReference type="Pfam" id="PF09370">
    <property type="entry name" value="PEP_hydrolase"/>
    <property type="match status" value="1"/>
</dbReference>
<dbReference type="PANTHER" id="PTHR31862:SF1">
    <property type="entry name" value="UPF0261 DOMAIN PROTEIN (AFU_ORTHOLOGUE AFUA_1G10120)"/>
    <property type="match status" value="1"/>
</dbReference>
<dbReference type="EMBL" id="RWKW01000085">
    <property type="protein sequence ID" value="RST84636.1"/>
    <property type="molecule type" value="Genomic_DNA"/>
</dbReference>
<dbReference type="GO" id="GO:0003824">
    <property type="term" value="F:catalytic activity"/>
    <property type="evidence" value="ECO:0007669"/>
    <property type="project" value="InterPro"/>
</dbReference>
<comment type="caution">
    <text evidence="2">The sequence shown here is derived from an EMBL/GenBank/DDBJ whole genome shotgun (WGS) entry which is preliminary data.</text>
</comment>
<feature type="domain" description="TIM-barrel" evidence="1">
    <location>
        <begin position="97"/>
        <end position="221"/>
    </location>
</feature>
<dbReference type="SUPFAM" id="SSF51621">
    <property type="entry name" value="Phosphoenolpyruvate/pyruvate domain"/>
    <property type="match status" value="1"/>
</dbReference>
<dbReference type="InterPro" id="IPR009215">
    <property type="entry name" value="TIM-br_IGPS-like"/>
</dbReference>
<protein>
    <recommendedName>
        <fullName evidence="1">TIM-barrel domain-containing protein</fullName>
    </recommendedName>
</protein>
<dbReference type="AlphaFoldDB" id="A0A3S0A5Y5"/>
<dbReference type="PANTHER" id="PTHR31862">
    <property type="entry name" value="UPF0261 DOMAIN PROTEIN (AFU_ORTHOLOGUE AFUA_1G10120)"/>
    <property type="match status" value="1"/>
</dbReference>
<dbReference type="OrthoDB" id="8217914at2"/>
<evidence type="ECO:0000313" key="3">
    <source>
        <dbReference type="Proteomes" id="UP000278398"/>
    </source>
</evidence>
<evidence type="ECO:0000259" key="1">
    <source>
        <dbReference type="Pfam" id="PF09370"/>
    </source>
</evidence>
<reference evidence="2 3" key="1">
    <citation type="submission" date="2018-12" db="EMBL/GenBank/DDBJ databases">
        <title>Mesorhizobium carbonis sp. nov., isolated from coal mine water.</title>
        <authorList>
            <person name="Xin W."/>
            <person name="Xu Z."/>
            <person name="Xiang F."/>
            <person name="Zhang J."/>
            <person name="Xi L."/>
            <person name="Liu J."/>
        </authorList>
    </citation>
    <scope>NUCLEOTIDE SEQUENCE [LARGE SCALE GENOMIC DNA]</scope>
    <source>
        <strain evidence="2 3">B2.3</strain>
    </source>
</reference>
<dbReference type="Proteomes" id="UP000278398">
    <property type="component" value="Unassembled WGS sequence"/>
</dbReference>
<dbReference type="InterPro" id="IPR013785">
    <property type="entry name" value="Aldolase_TIM"/>
</dbReference>